<accession>A0AAE3GB92</accession>
<evidence type="ECO:0000313" key="1">
    <source>
        <dbReference type="EMBL" id="MCP2164950.1"/>
    </source>
</evidence>
<gene>
    <name evidence="1" type="ORF">LX83_001799</name>
</gene>
<proteinExistence type="predicted"/>
<protein>
    <submittedName>
        <fullName evidence="1">Uncharacterized protein</fullName>
    </submittedName>
</protein>
<evidence type="ECO:0000313" key="2">
    <source>
        <dbReference type="Proteomes" id="UP001206128"/>
    </source>
</evidence>
<dbReference type="AlphaFoldDB" id="A0AAE3GB92"/>
<sequence>MPEPVLLSIAAALAGRAVVGLYHLVKARFADNPEATAALEAAAGAAEDSPEVRELGRVLERTSEQDPEFAEQLRTEWERFTASGHAQTGGVVNQVSGQVNKLVQARDIHGGVNL</sequence>
<keyword evidence="2" id="KW-1185">Reference proteome</keyword>
<dbReference type="RefSeq" id="WP_253769297.1">
    <property type="nucleotide sequence ID" value="NZ_JAMTCK010000004.1"/>
</dbReference>
<organism evidence="1 2">
    <name type="scientific">Goodfellowiella coeruleoviolacea</name>
    <dbReference type="NCBI Taxonomy" id="334858"/>
    <lineage>
        <taxon>Bacteria</taxon>
        <taxon>Bacillati</taxon>
        <taxon>Actinomycetota</taxon>
        <taxon>Actinomycetes</taxon>
        <taxon>Pseudonocardiales</taxon>
        <taxon>Pseudonocardiaceae</taxon>
        <taxon>Goodfellowiella</taxon>
    </lineage>
</organism>
<reference evidence="1" key="1">
    <citation type="submission" date="2022-06" db="EMBL/GenBank/DDBJ databases">
        <title>Genomic Encyclopedia of Archaeal and Bacterial Type Strains, Phase II (KMG-II): from individual species to whole genera.</title>
        <authorList>
            <person name="Goeker M."/>
        </authorList>
    </citation>
    <scope>NUCLEOTIDE SEQUENCE</scope>
    <source>
        <strain evidence="1">DSM 43935</strain>
    </source>
</reference>
<name>A0AAE3GB92_9PSEU</name>
<dbReference type="Proteomes" id="UP001206128">
    <property type="component" value="Unassembled WGS sequence"/>
</dbReference>
<comment type="caution">
    <text evidence="1">The sequence shown here is derived from an EMBL/GenBank/DDBJ whole genome shotgun (WGS) entry which is preliminary data.</text>
</comment>
<dbReference type="EMBL" id="JAMTCK010000004">
    <property type="protein sequence ID" value="MCP2164950.1"/>
    <property type="molecule type" value="Genomic_DNA"/>
</dbReference>